<protein>
    <recommendedName>
        <fullName evidence="4">Transposase, Ptta/En/Spm, plant</fullName>
    </recommendedName>
</protein>
<dbReference type="AlphaFoldDB" id="A0AAE1MHV2"/>
<comment type="caution">
    <text evidence="2">The sequence shown here is derived from an EMBL/GenBank/DDBJ whole genome shotgun (WGS) entry which is preliminary data.</text>
</comment>
<organism evidence="2 3">
    <name type="scientific">Acacia crassicarpa</name>
    <name type="common">northern wattle</name>
    <dbReference type="NCBI Taxonomy" id="499986"/>
    <lineage>
        <taxon>Eukaryota</taxon>
        <taxon>Viridiplantae</taxon>
        <taxon>Streptophyta</taxon>
        <taxon>Embryophyta</taxon>
        <taxon>Tracheophyta</taxon>
        <taxon>Spermatophyta</taxon>
        <taxon>Magnoliopsida</taxon>
        <taxon>eudicotyledons</taxon>
        <taxon>Gunneridae</taxon>
        <taxon>Pentapetalae</taxon>
        <taxon>rosids</taxon>
        <taxon>fabids</taxon>
        <taxon>Fabales</taxon>
        <taxon>Fabaceae</taxon>
        <taxon>Caesalpinioideae</taxon>
        <taxon>mimosoid clade</taxon>
        <taxon>Acacieae</taxon>
        <taxon>Acacia</taxon>
    </lineage>
</organism>
<sequence>MDNSDGSQSDRGEPIVKRARGSTKMEALVARYQEQRERLHVDFDANMNPIGAEEDRFISYLGYLARSKVRIVYSNWKLVPQKTKEMIWQQILQTYNVPDNKAMNKHWMGEVRLLWKDFKNKLTQKYIRGAKRDEDPCQRYSYISPEDWRLFVASRQDPQFLKVSEANKKRQAGNKYQHYMSRGGYRKLERRMMEEELEKMKEVAKLDSGIIVQAPDPPPRHKKWKFGRLKGDKYINPVVAEVAIKIDELEEKRSQGSFTPSGRMDILSTAIGKADHLSHVRGEPGRVGVATYFGRASRYSSQGEHNRELVAEIREEVSQSLLEEVRQSLREEVRRELEVQLRESLRQELLKELHGEARSIIQSERENEERRTQDSPTFPSAKRSYNLPECTQDI</sequence>
<dbReference type="PANTHER" id="PTHR33018:SF34">
    <property type="entry name" value="OS02G0472350 PROTEIN"/>
    <property type="match status" value="1"/>
</dbReference>
<evidence type="ECO:0008006" key="4">
    <source>
        <dbReference type="Google" id="ProtNLM"/>
    </source>
</evidence>
<dbReference type="PANTHER" id="PTHR33018">
    <property type="entry name" value="OS10G0338966 PROTEIN-RELATED"/>
    <property type="match status" value="1"/>
</dbReference>
<feature type="compositionally biased region" description="Basic and acidic residues" evidence="1">
    <location>
        <begin position="358"/>
        <end position="373"/>
    </location>
</feature>
<name>A0AAE1MHV2_9FABA</name>
<evidence type="ECO:0000313" key="3">
    <source>
        <dbReference type="Proteomes" id="UP001293593"/>
    </source>
</evidence>
<gene>
    <name evidence="2" type="ORF">QN277_026502</name>
</gene>
<dbReference type="Proteomes" id="UP001293593">
    <property type="component" value="Unassembled WGS sequence"/>
</dbReference>
<keyword evidence="3" id="KW-1185">Reference proteome</keyword>
<proteinExistence type="predicted"/>
<reference evidence="2" key="1">
    <citation type="submission" date="2023-10" db="EMBL/GenBank/DDBJ databases">
        <title>Chromosome-level genome of the transformable northern wattle, Acacia crassicarpa.</title>
        <authorList>
            <person name="Massaro I."/>
            <person name="Sinha N.R."/>
            <person name="Poethig S."/>
            <person name="Leichty A.R."/>
        </authorList>
    </citation>
    <scope>NUCLEOTIDE SEQUENCE</scope>
    <source>
        <strain evidence="2">Acra3RX</strain>
        <tissue evidence="2">Leaf</tissue>
    </source>
</reference>
<feature type="region of interest" description="Disordered" evidence="1">
    <location>
        <begin position="1"/>
        <end position="21"/>
    </location>
</feature>
<evidence type="ECO:0000313" key="2">
    <source>
        <dbReference type="EMBL" id="KAK4265450.1"/>
    </source>
</evidence>
<accession>A0AAE1MHV2</accession>
<dbReference type="EMBL" id="JAWXYG010000008">
    <property type="protein sequence ID" value="KAK4265450.1"/>
    <property type="molecule type" value="Genomic_DNA"/>
</dbReference>
<feature type="region of interest" description="Disordered" evidence="1">
    <location>
        <begin position="358"/>
        <end position="394"/>
    </location>
</feature>
<evidence type="ECO:0000256" key="1">
    <source>
        <dbReference type="SAM" id="MobiDB-lite"/>
    </source>
</evidence>